<evidence type="ECO:0000313" key="4">
    <source>
        <dbReference type="Proteomes" id="UP000018895"/>
    </source>
</evidence>
<dbReference type="OrthoDB" id="2986589at2"/>
<dbReference type="STRING" id="1236971.JCM9152_2601"/>
<keyword evidence="4" id="KW-1185">Reference proteome</keyword>
<dbReference type="SUPFAM" id="SSF51261">
    <property type="entry name" value="Duplicated hybrid motif"/>
    <property type="match status" value="1"/>
</dbReference>
<dbReference type="InterPro" id="IPR011055">
    <property type="entry name" value="Dup_hybrid_motif"/>
</dbReference>
<keyword evidence="1" id="KW-1133">Transmembrane helix</keyword>
<organism evidence="3 4">
    <name type="scientific">Halalkalibacter hemicellulosilyticusJCM 9152</name>
    <dbReference type="NCBI Taxonomy" id="1236971"/>
    <lineage>
        <taxon>Bacteria</taxon>
        <taxon>Bacillati</taxon>
        <taxon>Bacillota</taxon>
        <taxon>Bacilli</taxon>
        <taxon>Bacillales</taxon>
        <taxon>Bacillaceae</taxon>
        <taxon>Halalkalibacter</taxon>
    </lineage>
</organism>
<dbReference type="InterPro" id="IPR016047">
    <property type="entry name" value="M23ase_b-sheet_dom"/>
</dbReference>
<name>W4QIH9_9BACI</name>
<evidence type="ECO:0000259" key="2">
    <source>
        <dbReference type="Pfam" id="PF01551"/>
    </source>
</evidence>
<keyword evidence="1" id="KW-0812">Transmembrane</keyword>
<dbReference type="Proteomes" id="UP000018895">
    <property type="component" value="Unassembled WGS sequence"/>
</dbReference>
<sequence length="262" mass="29567">MAKNLNKVRRQIESRRRVIDDTVRRREKTFMTSPKHDDFGHESVDVVSSERPNETQSSTNMVHFFIFRCLVAGLLFLLIGIAFQSKLPQSERVEYFVRHTFENEFQFAAIASWYENQFGRPLALLPIDANVAQGDPDEEVEFVYALPASGTIREDFDESGQGILIETDVHARIESVKSGVVRSIGQTEDSSIEKAVVIEHYDGTEAIYGMLDGIEVQLYDHVQSGTKIGTAQSIDGAEKGIFYFALKNENGYIDPSEVLTFD</sequence>
<feature type="transmembrane region" description="Helical" evidence="1">
    <location>
        <begin position="61"/>
        <end position="83"/>
    </location>
</feature>
<dbReference type="Pfam" id="PF01551">
    <property type="entry name" value="Peptidase_M23"/>
    <property type="match status" value="1"/>
</dbReference>
<keyword evidence="1" id="KW-0472">Membrane</keyword>
<accession>W4QIH9</accession>
<proteinExistence type="predicted"/>
<dbReference type="EMBL" id="BAUU01000017">
    <property type="protein sequence ID" value="GAE31154.1"/>
    <property type="molecule type" value="Genomic_DNA"/>
</dbReference>
<dbReference type="Gene3D" id="2.70.70.10">
    <property type="entry name" value="Glucose Permease (Domain IIA)"/>
    <property type="match status" value="1"/>
</dbReference>
<dbReference type="CDD" id="cd12797">
    <property type="entry name" value="M23_peptidase"/>
    <property type="match status" value="1"/>
</dbReference>
<dbReference type="AlphaFoldDB" id="W4QIH9"/>
<feature type="domain" description="M23ase beta-sheet core" evidence="2">
    <location>
        <begin position="161"/>
        <end position="255"/>
    </location>
</feature>
<protein>
    <submittedName>
        <fullName evidence="3">Stage IV sporulation protein FA</fullName>
    </submittedName>
</protein>
<evidence type="ECO:0000256" key="1">
    <source>
        <dbReference type="SAM" id="Phobius"/>
    </source>
</evidence>
<reference evidence="3" key="1">
    <citation type="journal article" date="2014" name="Genome Announc.">
        <title>Draft Genome Sequences of Three Alkaliphilic Bacillus Strains, Bacillus wakoensis JCM 9140T, Bacillus akibai JCM 9157T, and Bacillus hemicellulosilyticus JCM 9152T.</title>
        <authorList>
            <person name="Yuki M."/>
            <person name="Oshima K."/>
            <person name="Suda W."/>
            <person name="Oshida Y."/>
            <person name="Kitamura K."/>
            <person name="Iida T."/>
            <person name="Hattori M."/>
            <person name="Ohkuma M."/>
        </authorList>
    </citation>
    <scope>NUCLEOTIDE SEQUENCE [LARGE SCALE GENOMIC DNA]</scope>
    <source>
        <strain evidence="3">JCM 9152</strain>
    </source>
</reference>
<evidence type="ECO:0000313" key="3">
    <source>
        <dbReference type="EMBL" id="GAE31154.1"/>
    </source>
</evidence>
<dbReference type="RefSeq" id="WP_035344449.1">
    <property type="nucleotide sequence ID" value="NZ_BAUU01000017.1"/>
</dbReference>
<comment type="caution">
    <text evidence="3">The sequence shown here is derived from an EMBL/GenBank/DDBJ whole genome shotgun (WGS) entry which is preliminary data.</text>
</comment>
<gene>
    <name evidence="3" type="ORF">JCM9152_2601</name>
</gene>